<protein>
    <recommendedName>
        <fullName evidence="4">Alkaline shock response membrane anchor protein AmaP</fullName>
    </recommendedName>
</protein>
<evidence type="ECO:0008006" key="4">
    <source>
        <dbReference type="Google" id="ProtNLM"/>
    </source>
</evidence>
<accession>A0A0P6S7L0</accession>
<feature type="transmembrane region" description="Helical" evidence="1">
    <location>
        <begin position="58"/>
        <end position="80"/>
    </location>
</feature>
<evidence type="ECO:0000256" key="1">
    <source>
        <dbReference type="SAM" id="Phobius"/>
    </source>
</evidence>
<keyword evidence="1" id="KW-0472">Membrane</keyword>
<comment type="caution">
    <text evidence="2">The sequence shown here is derived from an EMBL/GenBank/DDBJ whole genome shotgun (WGS) entry which is preliminary data.</text>
</comment>
<dbReference type="NCBIfam" id="NF033218">
    <property type="entry name" value="anchor_AmaP"/>
    <property type="match status" value="1"/>
</dbReference>
<name>A0A0P6S7L0_9STRE</name>
<dbReference type="RefSeq" id="WP_054278133.1">
    <property type="nucleotide sequence ID" value="NZ_LHQM01000003.1"/>
</dbReference>
<keyword evidence="1" id="KW-1133">Transmembrane helix</keyword>
<dbReference type="PATRIC" id="fig|119224.3.peg.946"/>
<keyword evidence="3" id="KW-1185">Reference proteome</keyword>
<reference evidence="2 3" key="1">
    <citation type="submission" date="2015-08" db="EMBL/GenBank/DDBJ databases">
        <title>Genome sequence of Streptococcus phocae subsp. phocae ATCC 51973T isolated from liver specimen obtained from seal.</title>
        <authorList>
            <person name="Avendano-Herrera R."/>
        </authorList>
    </citation>
    <scope>NUCLEOTIDE SEQUENCE [LARGE SCALE GENOMIC DNA]</scope>
    <source>
        <strain evidence="2 3">ATCC 51973</strain>
    </source>
</reference>
<dbReference type="STRING" id="119224.AKK44_01050"/>
<evidence type="ECO:0000313" key="3">
    <source>
        <dbReference type="Proteomes" id="UP000049578"/>
    </source>
</evidence>
<dbReference type="EMBL" id="LHQM01000003">
    <property type="protein sequence ID" value="KPJ23238.1"/>
    <property type="molecule type" value="Genomic_DNA"/>
</dbReference>
<feature type="transmembrane region" description="Helical" evidence="1">
    <location>
        <begin position="7"/>
        <end position="31"/>
    </location>
</feature>
<dbReference type="AlphaFoldDB" id="A0A0P6S7L0"/>
<proteinExistence type="predicted"/>
<evidence type="ECO:0000313" key="2">
    <source>
        <dbReference type="EMBL" id="KPJ23238.1"/>
    </source>
</evidence>
<sequence length="193" mass="21739">MSKFLKMTYSFIGIVLLSILGWVIGITAPYVSLPAAYNWLEWDIANVPSLLDPIVYHYYFWGAIILFVITLAVILVIMFYPRLYTEIKLDKGNGSLLLKKSAIESYVATAVQSAGLMTNPNVTAKLYKHRFHIDVTGRLASRVGVEDQVSGLKKGIEKGLSEFFGIDKPVHFKVFVKDITDAEYKRAAKQRVE</sequence>
<gene>
    <name evidence="2" type="ORF">AKK44_01050</name>
</gene>
<dbReference type="Proteomes" id="UP000049578">
    <property type="component" value="Unassembled WGS sequence"/>
</dbReference>
<keyword evidence="1" id="KW-0812">Transmembrane</keyword>
<organism evidence="2 3">
    <name type="scientific">Streptococcus phocae</name>
    <dbReference type="NCBI Taxonomy" id="119224"/>
    <lineage>
        <taxon>Bacteria</taxon>
        <taxon>Bacillati</taxon>
        <taxon>Bacillota</taxon>
        <taxon>Bacilli</taxon>
        <taxon>Lactobacillales</taxon>
        <taxon>Streptococcaceae</taxon>
        <taxon>Streptococcus</taxon>
    </lineage>
</organism>